<evidence type="ECO:0000256" key="5">
    <source>
        <dbReference type="ARBA" id="ARBA00023157"/>
    </source>
</evidence>
<dbReference type="InterPro" id="IPR036836">
    <property type="entry name" value="Agouti_dom_sf"/>
</dbReference>
<dbReference type="SMART" id="SM00792">
    <property type="entry name" value="Agouti"/>
    <property type="match status" value="1"/>
</dbReference>
<dbReference type="PANTHER" id="PTHR16551:SF5">
    <property type="entry name" value="AGOUTI-RELATED PEPTIDE 2"/>
    <property type="match status" value="1"/>
</dbReference>
<evidence type="ECO:0000313" key="9">
    <source>
        <dbReference type="Proteomes" id="UP000886611"/>
    </source>
</evidence>
<organism evidence="8 9">
    <name type="scientific">Polypterus senegalus</name>
    <name type="common">Senegal bichir</name>
    <dbReference type="NCBI Taxonomy" id="55291"/>
    <lineage>
        <taxon>Eukaryota</taxon>
        <taxon>Metazoa</taxon>
        <taxon>Chordata</taxon>
        <taxon>Craniata</taxon>
        <taxon>Vertebrata</taxon>
        <taxon>Euteleostomi</taxon>
        <taxon>Actinopterygii</taxon>
        <taxon>Polypteriformes</taxon>
        <taxon>Polypteridae</taxon>
        <taxon>Polypterus</taxon>
    </lineage>
</organism>
<dbReference type="GO" id="GO:0005615">
    <property type="term" value="C:extracellular space"/>
    <property type="evidence" value="ECO:0007669"/>
    <property type="project" value="TreeGrafter"/>
</dbReference>
<keyword evidence="4" id="KW-0960">Knottin</keyword>
<feature type="disulfide bond" evidence="6">
    <location>
        <begin position="110"/>
        <end position="128"/>
    </location>
</feature>
<comment type="caution">
    <text evidence="6">Lacks conserved residue(s) required for the propagation of feature annotation.</text>
</comment>
<evidence type="ECO:0000256" key="1">
    <source>
        <dbReference type="ARBA" id="ARBA00004613"/>
    </source>
</evidence>
<proteinExistence type="predicted"/>
<dbReference type="Proteomes" id="UP000886611">
    <property type="component" value="Unassembled WGS sequence"/>
</dbReference>
<dbReference type="GO" id="GO:0009755">
    <property type="term" value="P:hormone-mediated signaling pathway"/>
    <property type="evidence" value="ECO:0007669"/>
    <property type="project" value="InterPro"/>
</dbReference>
<feature type="domain" description="Agouti" evidence="7">
    <location>
        <begin position="97"/>
        <end position="135"/>
    </location>
</feature>
<dbReference type="PANTHER" id="PTHR16551">
    <property type="entry name" value="AGOUTI RELATED"/>
    <property type="match status" value="1"/>
</dbReference>
<protein>
    <submittedName>
        <fullName evidence="8">AGRP protein</fullName>
    </submittedName>
</protein>
<keyword evidence="3" id="KW-0732">Signal</keyword>
<dbReference type="AlphaFoldDB" id="A0A8X7WZD7"/>
<feature type="disulfide bond" evidence="6">
    <location>
        <begin position="114"/>
        <end position="135"/>
    </location>
</feature>
<keyword evidence="9" id="KW-1185">Reference proteome</keyword>
<reference evidence="8 9" key="1">
    <citation type="journal article" date="2021" name="Cell">
        <title>Tracing the genetic footprints of vertebrate landing in non-teleost ray-finned fishes.</title>
        <authorList>
            <person name="Bi X."/>
            <person name="Wang K."/>
            <person name="Yang L."/>
            <person name="Pan H."/>
            <person name="Jiang H."/>
            <person name="Wei Q."/>
            <person name="Fang M."/>
            <person name="Yu H."/>
            <person name="Zhu C."/>
            <person name="Cai Y."/>
            <person name="He Y."/>
            <person name="Gan X."/>
            <person name="Zeng H."/>
            <person name="Yu D."/>
            <person name="Zhu Y."/>
            <person name="Jiang H."/>
            <person name="Qiu Q."/>
            <person name="Yang H."/>
            <person name="Zhang Y.E."/>
            <person name="Wang W."/>
            <person name="Zhu M."/>
            <person name="He S."/>
            <person name="Zhang G."/>
        </authorList>
    </citation>
    <scope>NUCLEOTIDE SEQUENCE [LARGE SCALE GENOMIC DNA]</scope>
    <source>
        <strain evidence="8">Bchr_013</strain>
    </source>
</reference>
<dbReference type="Gene3D" id="4.10.760.10">
    <property type="entry name" value="Agouti domain"/>
    <property type="match status" value="1"/>
</dbReference>
<dbReference type="GO" id="GO:0007218">
    <property type="term" value="P:neuropeptide signaling pathway"/>
    <property type="evidence" value="ECO:0007669"/>
    <property type="project" value="TreeGrafter"/>
</dbReference>
<evidence type="ECO:0000259" key="7">
    <source>
        <dbReference type="PROSITE" id="PS51150"/>
    </source>
</evidence>
<dbReference type="PROSITE" id="PS51150">
    <property type="entry name" value="AGOUTI_2"/>
    <property type="match status" value="1"/>
</dbReference>
<dbReference type="GO" id="GO:0070996">
    <property type="term" value="F:type 1 melanocortin receptor binding"/>
    <property type="evidence" value="ECO:0007669"/>
    <property type="project" value="TreeGrafter"/>
</dbReference>
<dbReference type="InterPro" id="IPR027300">
    <property type="entry name" value="Agouti_dom"/>
</dbReference>
<evidence type="ECO:0000256" key="6">
    <source>
        <dbReference type="PROSITE-ProRule" id="PRU00494"/>
    </source>
</evidence>
<dbReference type="GO" id="GO:0005184">
    <property type="term" value="F:neuropeptide hormone activity"/>
    <property type="evidence" value="ECO:0007669"/>
    <property type="project" value="TreeGrafter"/>
</dbReference>
<evidence type="ECO:0000256" key="4">
    <source>
        <dbReference type="ARBA" id="ARBA00022854"/>
    </source>
</evidence>
<accession>A0A8X7WZD7</accession>
<dbReference type="InterPro" id="IPR007733">
    <property type="entry name" value="Agouti"/>
</dbReference>
<evidence type="ECO:0000256" key="2">
    <source>
        <dbReference type="ARBA" id="ARBA00022525"/>
    </source>
</evidence>
<gene>
    <name evidence="8" type="primary">Agrp</name>
    <name evidence="8" type="ORF">GTO96_0017680</name>
</gene>
<dbReference type="EMBL" id="JAATIS010007298">
    <property type="protein sequence ID" value="KAG2458439.1"/>
    <property type="molecule type" value="Genomic_DNA"/>
</dbReference>
<dbReference type="GO" id="GO:2000253">
    <property type="term" value="P:positive regulation of feeding behavior"/>
    <property type="evidence" value="ECO:0007669"/>
    <property type="project" value="TreeGrafter"/>
</dbReference>
<feature type="non-terminal residue" evidence="8">
    <location>
        <position position="139"/>
    </location>
</feature>
<feature type="disulfide bond" evidence="6">
    <location>
        <begin position="119"/>
        <end position="126"/>
    </location>
</feature>
<keyword evidence="5 6" id="KW-1015">Disulfide bond</keyword>
<feature type="non-terminal residue" evidence="8">
    <location>
        <position position="1"/>
    </location>
</feature>
<dbReference type="GO" id="GO:0008343">
    <property type="term" value="P:adult feeding behavior"/>
    <property type="evidence" value="ECO:0007669"/>
    <property type="project" value="TreeGrafter"/>
</dbReference>
<evidence type="ECO:0000256" key="3">
    <source>
        <dbReference type="ARBA" id="ARBA00022729"/>
    </source>
</evidence>
<comment type="subcellular location">
    <subcellularLocation>
        <location evidence="1">Secreted</location>
    </subcellularLocation>
</comment>
<sequence length="139" mass="15615">MAISLKHSGALDSYRAPWELELGFIALLSTMGCCQEMLQGDGGVIFASRLSQKYARVTGTEAPKYFQLEENASPPFDPDVLASHKPPRESRRLMPKCSKVLESCLPFSLCCDPCATCHCRFFNAICYCRKLNRNCRKKI</sequence>
<comment type="caution">
    <text evidence="8">The sequence shown here is derived from an EMBL/GenBank/DDBJ whole genome shotgun (WGS) entry which is preliminary data.</text>
</comment>
<name>A0A8X7WZD7_POLSE</name>
<evidence type="ECO:0000313" key="8">
    <source>
        <dbReference type="EMBL" id="KAG2458439.1"/>
    </source>
</evidence>
<dbReference type="SUPFAM" id="SSF57055">
    <property type="entry name" value="Agouti-related protein"/>
    <property type="match status" value="1"/>
</dbReference>
<dbReference type="PROSITE" id="PS51257">
    <property type="entry name" value="PROKAR_LIPOPROTEIN"/>
    <property type="match status" value="1"/>
</dbReference>
<dbReference type="Pfam" id="PF05039">
    <property type="entry name" value="Agouti"/>
    <property type="match status" value="1"/>
</dbReference>
<keyword evidence="2" id="KW-0964">Secreted</keyword>